<keyword evidence="1" id="KW-0732">Signal</keyword>
<organism evidence="2 3">
    <name type="scientific">Yersinia thracica</name>
    <dbReference type="NCBI Taxonomy" id="2890319"/>
    <lineage>
        <taxon>Bacteria</taxon>
        <taxon>Pseudomonadati</taxon>
        <taxon>Pseudomonadota</taxon>
        <taxon>Gammaproteobacteria</taxon>
        <taxon>Enterobacterales</taxon>
        <taxon>Yersiniaceae</taxon>
        <taxon>Yersinia</taxon>
    </lineage>
</organism>
<gene>
    <name evidence="2" type="ORF">ERS008472_01991</name>
</gene>
<keyword evidence="3" id="KW-1185">Reference proteome</keyword>
<evidence type="ECO:0000313" key="2">
    <source>
        <dbReference type="EMBL" id="CNH66188.1"/>
    </source>
</evidence>
<dbReference type="AlphaFoldDB" id="A0A0T9PHQ7"/>
<feature type="signal peptide" evidence="1">
    <location>
        <begin position="1"/>
        <end position="26"/>
    </location>
</feature>
<dbReference type="EMBL" id="CQAW01000008">
    <property type="protein sequence ID" value="CNH66188.1"/>
    <property type="molecule type" value="Genomic_DNA"/>
</dbReference>
<evidence type="ECO:0000313" key="3">
    <source>
        <dbReference type="Proteomes" id="UP000041882"/>
    </source>
</evidence>
<name>A0A0T9PHQ7_9GAMM</name>
<keyword evidence="2" id="KW-0449">Lipoprotein</keyword>
<dbReference type="InterPro" id="IPR019114">
    <property type="entry name" value="Chap_lipoprot_PulS/OutS-like"/>
</dbReference>
<reference evidence="3" key="1">
    <citation type="submission" date="2015-03" db="EMBL/GenBank/DDBJ databases">
        <authorList>
            <consortium name="Pathogen Informatics"/>
            <person name="Murphy D."/>
        </authorList>
    </citation>
    <scope>NUCLEOTIDE SEQUENCE [LARGE SCALE GENOMIC DNA]</scope>
    <source>
        <strain evidence="3">IP6945</strain>
    </source>
</reference>
<dbReference type="InterPro" id="IPR038432">
    <property type="entry name" value="PulS/OutS-like_sf"/>
</dbReference>
<proteinExistence type="predicted"/>
<dbReference type="Proteomes" id="UP000041882">
    <property type="component" value="Unassembled WGS sequence"/>
</dbReference>
<dbReference type="Pfam" id="PF09691">
    <property type="entry name" value="T2SS_PulS_OutS"/>
    <property type="match status" value="1"/>
</dbReference>
<feature type="chain" id="PRO_5006694521" evidence="1">
    <location>
        <begin position="27"/>
        <end position="122"/>
    </location>
</feature>
<dbReference type="NCBIfam" id="NF037975">
    <property type="entry name" value="pilot_rel_YacC"/>
    <property type="match status" value="1"/>
</dbReference>
<protein>
    <submittedName>
        <fullName evidence="2">Putative chaperone lipoprotein YacC</fullName>
    </submittedName>
</protein>
<accession>A0A0T9PHQ7</accession>
<sequence length="122" mass="13635">MNKPISAMKRTTLVMLLLALCGFSSASSALSESEAEDLADLTAVFVYLKNDCGYKELPNNEIKRAIVYFAQQNRWDLRNYNSFNMNALGEESYRDLRGIALPVPTKCKSLARDSLSLLAYAN</sequence>
<dbReference type="Gene3D" id="1.20.58.1630">
    <property type="entry name" value="Chaperone lipoprotein PulS/OutS"/>
    <property type="match status" value="1"/>
</dbReference>
<evidence type="ECO:0000256" key="1">
    <source>
        <dbReference type="SAM" id="SignalP"/>
    </source>
</evidence>